<evidence type="ECO:0000313" key="1">
    <source>
        <dbReference type="EMBL" id="KAJ8130222.1"/>
    </source>
</evidence>
<reference evidence="1" key="1">
    <citation type="submission" date="2022-12" db="EMBL/GenBank/DDBJ databases">
        <title>Genome Sequence of Lasiodiplodia mahajangana.</title>
        <authorList>
            <person name="Buettner E."/>
        </authorList>
    </citation>
    <scope>NUCLEOTIDE SEQUENCE</scope>
    <source>
        <strain evidence="1">VT137</strain>
    </source>
</reference>
<dbReference type="EMBL" id="JAPUUL010000550">
    <property type="protein sequence ID" value="KAJ8130222.1"/>
    <property type="molecule type" value="Genomic_DNA"/>
</dbReference>
<name>A0ACC2JRV8_9PEZI</name>
<evidence type="ECO:0000313" key="2">
    <source>
        <dbReference type="Proteomes" id="UP001153332"/>
    </source>
</evidence>
<accession>A0ACC2JRV8</accession>
<protein>
    <submittedName>
        <fullName evidence="1">Uncharacterized protein</fullName>
    </submittedName>
</protein>
<gene>
    <name evidence="1" type="ORF">O1611_g3407</name>
</gene>
<proteinExistence type="predicted"/>
<keyword evidence="2" id="KW-1185">Reference proteome</keyword>
<dbReference type="Proteomes" id="UP001153332">
    <property type="component" value="Unassembled WGS sequence"/>
</dbReference>
<sequence>MPSPQSPGNPPSAGSASPRAGNTSLFITGLPKDVTFRELFDGAHHTGKVKHAHITKTDARHPNTHAAHIIYFAHISAQRLFDRAAKGEFFVRGIRPFVIWNRRYTAEDRAIGRSRALRIIGPAEIVNRESLESFWRRRQSGFYWNTDIVIETKKDSWGEAIVFYYFASWENQAVKAANMLAEAFNGVVWVSYTRDLCEDGVYEW</sequence>
<comment type="caution">
    <text evidence="1">The sequence shown here is derived from an EMBL/GenBank/DDBJ whole genome shotgun (WGS) entry which is preliminary data.</text>
</comment>
<organism evidence="1 2">
    <name type="scientific">Lasiodiplodia mahajangana</name>
    <dbReference type="NCBI Taxonomy" id="1108764"/>
    <lineage>
        <taxon>Eukaryota</taxon>
        <taxon>Fungi</taxon>
        <taxon>Dikarya</taxon>
        <taxon>Ascomycota</taxon>
        <taxon>Pezizomycotina</taxon>
        <taxon>Dothideomycetes</taxon>
        <taxon>Dothideomycetes incertae sedis</taxon>
        <taxon>Botryosphaeriales</taxon>
        <taxon>Botryosphaeriaceae</taxon>
        <taxon>Lasiodiplodia</taxon>
    </lineage>
</organism>